<feature type="region of interest" description="Disordered" evidence="2">
    <location>
        <begin position="242"/>
        <end position="269"/>
    </location>
</feature>
<dbReference type="RefSeq" id="WP_339966172.1">
    <property type="nucleotide sequence ID" value="NZ_JBBHJY010000003.1"/>
</dbReference>
<dbReference type="InterPro" id="IPR013328">
    <property type="entry name" value="6PGD_dom2"/>
</dbReference>
<reference evidence="5 6" key="1">
    <citation type="submission" date="2024-03" db="EMBL/GenBank/DDBJ databases">
        <authorList>
            <person name="Jo J.-H."/>
        </authorList>
    </citation>
    <scope>NUCLEOTIDE SEQUENCE [LARGE SCALE GENOMIC DNA]</scope>
    <source>
        <strain evidence="5 6">AS3R-12</strain>
    </source>
</reference>
<proteinExistence type="predicted"/>
<dbReference type="InterPro" id="IPR008927">
    <property type="entry name" value="6-PGluconate_DH-like_C_sf"/>
</dbReference>
<dbReference type="Pfam" id="PF03446">
    <property type="entry name" value="NAD_binding_2"/>
    <property type="match status" value="1"/>
</dbReference>
<dbReference type="Gene3D" id="3.40.50.720">
    <property type="entry name" value="NAD(P)-binding Rossmann-like Domain"/>
    <property type="match status" value="1"/>
</dbReference>
<gene>
    <name evidence="5" type="ORF">WG900_08000</name>
</gene>
<dbReference type="InterPro" id="IPR015815">
    <property type="entry name" value="HIBADH-related"/>
</dbReference>
<dbReference type="Gene3D" id="1.10.1040.10">
    <property type="entry name" value="N-(1-d-carboxylethyl)-l-norvaline Dehydrogenase, domain 2"/>
    <property type="match status" value="1"/>
</dbReference>
<dbReference type="PIRSF" id="PIRSF000103">
    <property type="entry name" value="HIBADH"/>
    <property type="match status" value="1"/>
</dbReference>
<dbReference type="Pfam" id="PF09130">
    <property type="entry name" value="DUF1932"/>
    <property type="match status" value="1"/>
</dbReference>
<sequence>MTQGLALVGFGEAGSTFATAGQWGEGARGFDLLAERRAAMAGAGITACADARAALEQAELVLCLVTADQALAAANDFAPMLKPGAIWCDMNSVAPDTKRAAAKLVEAAGGRYVDVAVLAPVEPARLAVPLLLAGKAAPEAEVALRAAGFTNVRVVGDAVGRASAIKMIRSVMVKGIEALTAEMMLAAEQAGVADEVLASLDASEKPRPWRERAEYNIERMVTHGLRRAAEMEESAKTLQGLGVEPVMTAGTVRRQREQAGKPIKRSSTT</sequence>
<dbReference type="SUPFAM" id="SSF51735">
    <property type="entry name" value="NAD(P)-binding Rossmann-fold domains"/>
    <property type="match status" value="1"/>
</dbReference>
<protein>
    <submittedName>
        <fullName evidence="5">DUF1932 domain-containing protein</fullName>
    </submittedName>
</protein>
<name>A0ABU8S7R1_9SPHN</name>
<dbReference type="SUPFAM" id="SSF48179">
    <property type="entry name" value="6-phosphogluconate dehydrogenase C-terminal domain-like"/>
    <property type="match status" value="1"/>
</dbReference>
<evidence type="ECO:0000259" key="4">
    <source>
        <dbReference type="Pfam" id="PF09130"/>
    </source>
</evidence>
<evidence type="ECO:0000313" key="6">
    <source>
        <dbReference type="Proteomes" id="UP001379235"/>
    </source>
</evidence>
<organism evidence="5 6">
    <name type="scientific">Novosphingobium aquae</name>
    <dbReference type="NCBI Taxonomy" id="3133435"/>
    <lineage>
        <taxon>Bacteria</taxon>
        <taxon>Pseudomonadati</taxon>
        <taxon>Pseudomonadota</taxon>
        <taxon>Alphaproteobacteria</taxon>
        <taxon>Sphingomonadales</taxon>
        <taxon>Sphingomonadaceae</taxon>
        <taxon>Novosphingobium</taxon>
    </lineage>
</organism>
<accession>A0ABU8S7R1</accession>
<dbReference type="Proteomes" id="UP001379235">
    <property type="component" value="Unassembled WGS sequence"/>
</dbReference>
<evidence type="ECO:0000256" key="2">
    <source>
        <dbReference type="SAM" id="MobiDB-lite"/>
    </source>
</evidence>
<dbReference type="InterPro" id="IPR006115">
    <property type="entry name" value="6PGDH_NADP-bd"/>
</dbReference>
<evidence type="ECO:0000256" key="1">
    <source>
        <dbReference type="ARBA" id="ARBA00023002"/>
    </source>
</evidence>
<keyword evidence="6" id="KW-1185">Reference proteome</keyword>
<feature type="domain" description="Phosphogluconate dehydrogenase NAD-binding putative C-terminal" evidence="4">
    <location>
        <begin position="187"/>
        <end position="257"/>
    </location>
</feature>
<evidence type="ECO:0000259" key="3">
    <source>
        <dbReference type="Pfam" id="PF03446"/>
    </source>
</evidence>
<dbReference type="InterPro" id="IPR015814">
    <property type="entry name" value="Pgluconate_DH_NAD-bd_C"/>
</dbReference>
<evidence type="ECO:0000313" key="5">
    <source>
        <dbReference type="EMBL" id="MEJ6009860.1"/>
    </source>
</evidence>
<comment type="caution">
    <text evidence="5">The sequence shown here is derived from an EMBL/GenBank/DDBJ whole genome shotgun (WGS) entry which is preliminary data.</text>
</comment>
<dbReference type="EMBL" id="JBBHJY010000003">
    <property type="protein sequence ID" value="MEJ6009860.1"/>
    <property type="molecule type" value="Genomic_DNA"/>
</dbReference>
<keyword evidence="1" id="KW-0560">Oxidoreductase</keyword>
<feature type="domain" description="6-phosphogluconate dehydrogenase NADP-binding" evidence="3">
    <location>
        <begin position="5"/>
        <end position="135"/>
    </location>
</feature>
<dbReference type="InterPro" id="IPR036291">
    <property type="entry name" value="NAD(P)-bd_dom_sf"/>
</dbReference>